<evidence type="ECO:0000313" key="6">
    <source>
        <dbReference type="EMBL" id="KAH3707770.1"/>
    </source>
</evidence>
<dbReference type="InterPro" id="IPR046341">
    <property type="entry name" value="SET_dom_sf"/>
</dbReference>
<organism evidence="6 7">
    <name type="scientific">Dreissena polymorpha</name>
    <name type="common">Zebra mussel</name>
    <name type="synonym">Mytilus polymorpha</name>
    <dbReference type="NCBI Taxonomy" id="45954"/>
    <lineage>
        <taxon>Eukaryota</taxon>
        <taxon>Metazoa</taxon>
        <taxon>Spiralia</taxon>
        <taxon>Lophotrochozoa</taxon>
        <taxon>Mollusca</taxon>
        <taxon>Bivalvia</taxon>
        <taxon>Autobranchia</taxon>
        <taxon>Heteroconchia</taxon>
        <taxon>Euheterodonta</taxon>
        <taxon>Imparidentia</taxon>
        <taxon>Neoheterodontei</taxon>
        <taxon>Myida</taxon>
        <taxon>Dreissenoidea</taxon>
        <taxon>Dreissenidae</taxon>
        <taxon>Dreissena</taxon>
    </lineage>
</organism>
<dbReference type="Gene3D" id="1.25.40.10">
    <property type="entry name" value="Tetratricopeptide repeat domain"/>
    <property type="match status" value="1"/>
</dbReference>
<dbReference type="SUPFAM" id="SSF82199">
    <property type="entry name" value="SET domain"/>
    <property type="match status" value="1"/>
</dbReference>
<evidence type="ECO:0000256" key="4">
    <source>
        <dbReference type="PROSITE-ProRule" id="PRU00134"/>
    </source>
</evidence>
<protein>
    <recommendedName>
        <fullName evidence="5">MYND-type domain-containing protein</fullName>
    </recommendedName>
</protein>
<dbReference type="OrthoDB" id="265717at2759"/>
<sequence length="450" mass="51226">MKLDEGENVLQEDPFCHVLLQQHRGSRCDMCFDSSDDLKKCTGCGGVYYCNRLCQKRDWMVHKLECKCLKAIAPKIPMDSVRLLLRLVISQNLNLPMNNQWSRTVEDLMAHTDEIKADPDRSEQFAKFAYTLSEYAGKTVTLPDLHGLLKLFGKMVINSYTIYDGELRDLGIGIYLSASKLDHSCRPNAVATFHGVTLVVRAVSDIPDGTSDKVFISYIDQLSPLEERQEALRKQYYFQCTCEKCNDEEFKETMLSFCCPNSQCCGAVCLNKKRVFGRCRLCGNSDFPASLRDGAMAVLDECKTRLGQIQEKKKDKKWKAVLDSCKDLLQKSASILHANNIYLVRVLDAAFCAAIEVEKFELAAKYGPRTLDPYRLYYGDNSPNVALQLFMVGKIQLYLQDMKTALKLLEMSRKILAVTHGIEHKIYKDVTLFVEQCREELRVQLEKSVS</sequence>
<dbReference type="PANTHER" id="PTHR12197:SF251">
    <property type="entry name" value="EG:BACR7C10.4 PROTEIN"/>
    <property type="match status" value="1"/>
</dbReference>
<evidence type="ECO:0000313" key="7">
    <source>
        <dbReference type="Proteomes" id="UP000828390"/>
    </source>
</evidence>
<keyword evidence="3" id="KW-0862">Zinc</keyword>
<dbReference type="Gene3D" id="2.170.270.10">
    <property type="entry name" value="SET domain"/>
    <property type="match status" value="1"/>
</dbReference>
<evidence type="ECO:0000256" key="3">
    <source>
        <dbReference type="ARBA" id="ARBA00022833"/>
    </source>
</evidence>
<name>A0A9D3YZ94_DREPO</name>
<dbReference type="SUPFAM" id="SSF144232">
    <property type="entry name" value="HIT/MYND zinc finger-like"/>
    <property type="match status" value="1"/>
</dbReference>
<reference evidence="6" key="2">
    <citation type="submission" date="2020-11" db="EMBL/GenBank/DDBJ databases">
        <authorList>
            <person name="McCartney M.A."/>
            <person name="Auch B."/>
            <person name="Kono T."/>
            <person name="Mallez S."/>
            <person name="Becker A."/>
            <person name="Gohl D.M."/>
            <person name="Silverstein K.A.T."/>
            <person name="Koren S."/>
            <person name="Bechman K.B."/>
            <person name="Herman A."/>
            <person name="Abrahante J.E."/>
            <person name="Garbe J."/>
        </authorList>
    </citation>
    <scope>NUCLEOTIDE SEQUENCE</scope>
    <source>
        <strain evidence="6">Duluth1</strain>
        <tissue evidence="6">Whole animal</tissue>
    </source>
</reference>
<comment type="caution">
    <text evidence="6">The sequence shown here is derived from an EMBL/GenBank/DDBJ whole genome shotgun (WGS) entry which is preliminary data.</text>
</comment>
<gene>
    <name evidence="6" type="ORF">DPMN_067185</name>
</gene>
<dbReference type="PROSITE" id="PS50865">
    <property type="entry name" value="ZF_MYND_2"/>
    <property type="match status" value="1"/>
</dbReference>
<feature type="domain" description="MYND-type" evidence="5">
    <location>
        <begin position="28"/>
        <end position="66"/>
    </location>
</feature>
<dbReference type="AlphaFoldDB" id="A0A9D3YZ94"/>
<dbReference type="GO" id="GO:0008270">
    <property type="term" value="F:zinc ion binding"/>
    <property type="evidence" value="ECO:0007669"/>
    <property type="project" value="UniProtKB-KW"/>
</dbReference>
<accession>A0A9D3YZ94</accession>
<dbReference type="Pfam" id="PF01753">
    <property type="entry name" value="zf-MYND"/>
    <property type="match status" value="1"/>
</dbReference>
<evidence type="ECO:0000259" key="5">
    <source>
        <dbReference type="PROSITE" id="PS50865"/>
    </source>
</evidence>
<dbReference type="InterPro" id="IPR011990">
    <property type="entry name" value="TPR-like_helical_dom_sf"/>
</dbReference>
<keyword evidence="7" id="KW-1185">Reference proteome</keyword>
<dbReference type="InterPro" id="IPR002893">
    <property type="entry name" value="Znf_MYND"/>
</dbReference>
<dbReference type="Gene3D" id="1.10.220.160">
    <property type="match status" value="1"/>
</dbReference>
<dbReference type="Proteomes" id="UP000828390">
    <property type="component" value="Unassembled WGS sequence"/>
</dbReference>
<dbReference type="PANTHER" id="PTHR12197">
    <property type="entry name" value="HISTONE-LYSINE N-METHYLTRANSFERASE SMYD"/>
    <property type="match status" value="1"/>
</dbReference>
<dbReference type="EMBL" id="JAIWYP010000014">
    <property type="protein sequence ID" value="KAH3707770.1"/>
    <property type="molecule type" value="Genomic_DNA"/>
</dbReference>
<dbReference type="GO" id="GO:0005634">
    <property type="term" value="C:nucleus"/>
    <property type="evidence" value="ECO:0007669"/>
    <property type="project" value="TreeGrafter"/>
</dbReference>
<evidence type="ECO:0000256" key="2">
    <source>
        <dbReference type="ARBA" id="ARBA00022771"/>
    </source>
</evidence>
<evidence type="ECO:0000256" key="1">
    <source>
        <dbReference type="ARBA" id="ARBA00022723"/>
    </source>
</evidence>
<proteinExistence type="predicted"/>
<dbReference type="InterPro" id="IPR050869">
    <property type="entry name" value="H3K4_H4K5_MeTrfase"/>
</dbReference>
<reference evidence="6" key="1">
    <citation type="journal article" date="2019" name="bioRxiv">
        <title>The Genome of the Zebra Mussel, Dreissena polymorpha: A Resource for Invasive Species Research.</title>
        <authorList>
            <person name="McCartney M.A."/>
            <person name="Auch B."/>
            <person name="Kono T."/>
            <person name="Mallez S."/>
            <person name="Zhang Y."/>
            <person name="Obille A."/>
            <person name="Becker A."/>
            <person name="Abrahante J.E."/>
            <person name="Garbe J."/>
            <person name="Badalamenti J.P."/>
            <person name="Herman A."/>
            <person name="Mangelson H."/>
            <person name="Liachko I."/>
            <person name="Sullivan S."/>
            <person name="Sone E.D."/>
            <person name="Koren S."/>
            <person name="Silverstein K.A.T."/>
            <person name="Beckman K.B."/>
            <person name="Gohl D.M."/>
        </authorList>
    </citation>
    <scope>NUCLEOTIDE SEQUENCE</scope>
    <source>
        <strain evidence="6">Duluth1</strain>
        <tissue evidence="6">Whole animal</tissue>
    </source>
</reference>
<keyword evidence="2 4" id="KW-0863">Zinc-finger</keyword>
<dbReference type="Gene3D" id="6.10.140.2220">
    <property type="match status" value="1"/>
</dbReference>
<dbReference type="Gene3D" id="1.25.40.970">
    <property type="match status" value="1"/>
</dbReference>
<keyword evidence="1" id="KW-0479">Metal-binding</keyword>